<dbReference type="EMBL" id="QQAZ01000007">
    <property type="protein sequence ID" value="RDI49287.1"/>
    <property type="molecule type" value="Genomic_DNA"/>
</dbReference>
<reference evidence="4 5" key="1">
    <citation type="submission" date="2018-07" db="EMBL/GenBank/DDBJ databases">
        <title>Genomic Encyclopedia of Type Strains, Phase IV (KMG-IV): sequencing the most valuable type-strain genomes for metagenomic binning, comparative biology and taxonomic classification.</title>
        <authorList>
            <person name="Goeker M."/>
        </authorList>
    </citation>
    <scope>NUCLEOTIDE SEQUENCE [LARGE SCALE GENOMIC DNA]</scope>
    <source>
        <strain evidence="4 5">DSM 44952</strain>
    </source>
</reference>
<evidence type="ECO:0000259" key="3">
    <source>
        <dbReference type="PROSITE" id="PS50110"/>
    </source>
</evidence>
<gene>
    <name evidence="4" type="ORF">DFR68_107415</name>
</gene>
<evidence type="ECO:0000313" key="5">
    <source>
        <dbReference type="Proteomes" id="UP000255355"/>
    </source>
</evidence>
<accession>A0A370H2L7</accession>
<feature type="compositionally biased region" description="Low complexity" evidence="2">
    <location>
        <begin position="91"/>
        <end position="115"/>
    </location>
</feature>
<feature type="compositionally biased region" description="Low complexity" evidence="2">
    <location>
        <begin position="148"/>
        <end position="158"/>
    </location>
</feature>
<organism evidence="4 5">
    <name type="scientific">Nocardia mexicana</name>
    <dbReference type="NCBI Taxonomy" id="279262"/>
    <lineage>
        <taxon>Bacteria</taxon>
        <taxon>Bacillati</taxon>
        <taxon>Actinomycetota</taxon>
        <taxon>Actinomycetes</taxon>
        <taxon>Mycobacteriales</taxon>
        <taxon>Nocardiaceae</taxon>
        <taxon>Nocardia</taxon>
    </lineage>
</organism>
<feature type="compositionally biased region" description="Pro residues" evidence="2">
    <location>
        <begin position="263"/>
        <end position="277"/>
    </location>
</feature>
<dbReference type="Proteomes" id="UP000255355">
    <property type="component" value="Unassembled WGS sequence"/>
</dbReference>
<dbReference type="Gene3D" id="3.40.50.2300">
    <property type="match status" value="1"/>
</dbReference>
<dbReference type="CDD" id="cd00156">
    <property type="entry name" value="REC"/>
    <property type="match status" value="1"/>
</dbReference>
<dbReference type="OrthoDB" id="88903at2"/>
<feature type="compositionally biased region" description="Basic and acidic residues" evidence="2">
    <location>
        <begin position="226"/>
        <end position="241"/>
    </location>
</feature>
<dbReference type="SUPFAM" id="SSF52172">
    <property type="entry name" value="CheY-like"/>
    <property type="match status" value="1"/>
</dbReference>
<evidence type="ECO:0000256" key="2">
    <source>
        <dbReference type="SAM" id="MobiDB-lite"/>
    </source>
</evidence>
<sequence>MQEILSSVATLLWPVLFLVALLMFRGPVGRVIRSAERREFTLNVGGQEIGMKELSDQQDDMIADLQTQLSKLQEEVANLRSARPWSPPAPSGAWSPPAAAGAWSSATAADDSSPTRPIAPAPGPYTDKSPPWLTPSPAPAPDRRSARYRGPAPSSAVGGPPPAPAPYSGELLAGEESGSADVSAAPAAGTPSTGSGDADPPPAQIDFGTPAPTGPVFGGPQDSESDTDRPEPESADGDPRLTDSTTAEAPLPQQQWGQVRPQTPWPPEGGPAGPPTSAPRAPSSDRDDGAFADYPDTPTTSIRRRARKRRARGWTGAPIPPGSLPVTEGSREDAGAGQDGPGSRREPIASAVLWVDDKPENNALIVDRLERNGVRVDIARTTDEATTLLDKGRNYGVIVTDWGRTENGIRVSDAGRRLLEEVRDREIATPLIVYTSAFGISAARRASAAEAGARLVTGSTTRLTGELATLGLLPG</sequence>
<feature type="compositionally biased region" description="Basic residues" evidence="2">
    <location>
        <begin position="302"/>
        <end position="312"/>
    </location>
</feature>
<dbReference type="PROSITE" id="PS50110">
    <property type="entry name" value="RESPONSE_REGULATORY"/>
    <property type="match status" value="1"/>
</dbReference>
<keyword evidence="1" id="KW-0597">Phosphoprotein</keyword>
<comment type="caution">
    <text evidence="4">The sequence shown here is derived from an EMBL/GenBank/DDBJ whole genome shotgun (WGS) entry which is preliminary data.</text>
</comment>
<feature type="domain" description="Response regulatory" evidence="3">
    <location>
        <begin position="351"/>
        <end position="474"/>
    </location>
</feature>
<feature type="compositionally biased region" description="Polar residues" evidence="2">
    <location>
        <begin position="242"/>
        <end position="261"/>
    </location>
</feature>
<dbReference type="AlphaFoldDB" id="A0A370H2L7"/>
<proteinExistence type="predicted"/>
<protein>
    <submittedName>
        <fullName evidence="4">CheY-like chemotaxis protein</fullName>
    </submittedName>
</protein>
<dbReference type="GO" id="GO:0000160">
    <property type="term" value="P:phosphorelay signal transduction system"/>
    <property type="evidence" value="ECO:0007669"/>
    <property type="project" value="InterPro"/>
</dbReference>
<name>A0A370H2L7_9NOCA</name>
<evidence type="ECO:0000256" key="1">
    <source>
        <dbReference type="PROSITE-ProRule" id="PRU00169"/>
    </source>
</evidence>
<keyword evidence="5" id="KW-1185">Reference proteome</keyword>
<dbReference type="RefSeq" id="WP_068014188.1">
    <property type="nucleotide sequence ID" value="NZ_QQAZ01000007.1"/>
</dbReference>
<dbReference type="InterPro" id="IPR001789">
    <property type="entry name" value="Sig_transdc_resp-reg_receiver"/>
</dbReference>
<feature type="modified residue" description="4-aspartylphosphate" evidence="1">
    <location>
        <position position="401"/>
    </location>
</feature>
<feature type="region of interest" description="Disordered" evidence="2">
    <location>
        <begin position="79"/>
        <end position="345"/>
    </location>
</feature>
<dbReference type="InterPro" id="IPR011006">
    <property type="entry name" value="CheY-like_superfamily"/>
</dbReference>
<dbReference type="STRING" id="1210089.GCA_001613165_00908"/>
<evidence type="ECO:0000313" key="4">
    <source>
        <dbReference type="EMBL" id="RDI49287.1"/>
    </source>
</evidence>